<comment type="caution">
    <text evidence="1">The sequence shown here is derived from an EMBL/GenBank/DDBJ whole genome shotgun (WGS) entry which is preliminary data.</text>
</comment>
<organism evidence="1 2">
    <name type="scientific">Adhaeribacter soli</name>
    <dbReference type="NCBI Taxonomy" id="2607655"/>
    <lineage>
        <taxon>Bacteria</taxon>
        <taxon>Pseudomonadati</taxon>
        <taxon>Bacteroidota</taxon>
        <taxon>Cytophagia</taxon>
        <taxon>Cytophagales</taxon>
        <taxon>Hymenobacteraceae</taxon>
        <taxon>Adhaeribacter</taxon>
    </lineage>
</organism>
<name>A0A5N1IKJ7_9BACT</name>
<evidence type="ECO:0000313" key="2">
    <source>
        <dbReference type="Proteomes" id="UP000326570"/>
    </source>
</evidence>
<sequence length="71" mass="8152">METNKVLQSLGGLGYSLCPERGKYEVRYSGGGMKSFNKLSHAVKFYENLEEESALWNFSKQPELLDIKQYN</sequence>
<reference evidence="1 2" key="1">
    <citation type="submission" date="2019-09" db="EMBL/GenBank/DDBJ databases">
        <title>Genome sequence of Adhaeribacter sp. M2.</title>
        <authorList>
            <person name="Srinivasan S."/>
        </authorList>
    </citation>
    <scope>NUCLEOTIDE SEQUENCE [LARGE SCALE GENOMIC DNA]</scope>
    <source>
        <strain evidence="1 2">M2</strain>
    </source>
</reference>
<keyword evidence="2" id="KW-1185">Reference proteome</keyword>
<protein>
    <submittedName>
        <fullName evidence="1">Uncharacterized protein</fullName>
    </submittedName>
</protein>
<evidence type="ECO:0000313" key="1">
    <source>
        <dbReference type="EMBL" id="KAA9325184.1"/>
    </source>
</evidence>
<gene>
    <name evidence="1" type="ORF">F0P94_18315</name>
</gene>
<accession>A0A5N1IKJ7</accession>
<dbReference type="RefSeq" id="WP_150905789.1">
    <property type="nucleotide sequence ID" value="NZ_VTWT01000013.1"/>
</dbReference>
<dbReference type="EMBL" id="VTWT01000013">
    <property type="protein sequence ID" value="KAA9325184.1"/>
    <property type="molecule type" value="Genomic_DNA"/>
</dbReference>
<dbReference type="AlphaFoldDB" id="A0A5N1IKJ7"/>
<dbReference type="Proteomes" id="UP000326570">
    <property type="component" value="Unassembled WGS sequence"/>
</dbReference>
<proteinExistence type="predicted"/>